<organism evidence="3 4">
    <name type="scientific">Saccharothrix lopnurensis</name>
    <dbReference type="NCBI Taxonomy" id="1670621"/>
    <lineage>
        <taxon>Bacteria</taxon>
        <taxon>Bacillati</taxon>
        <taxon>Actinomycetota</taxon>
        <taxon>Actinomycetes</taxon>
        <taxon>Pseudonocardiales</taxon>
        <taxon>Pseudonocardiaceae</taxon>
        <taxon>Saccharothrix</taxon>
    </lineage>
</organism>
<evidence type="ECO:0000256" key="1">
    <source>
        <dbReference type="SAM" id="MobiDB-lite"/>
    </source>
</evidence>
<keyword evidence="2" id="KW-1133">Transmembrane helix</keyword>
<protein>
    <submittedName>
        <fullName evidence="3">Uncharacterized protein</fullName>
    </submittedName>
</protein>
<name>A0ABW1P9L6_9PSEU</name>
<feature type="region of interest" description="Disordered" evidence="1">
    <location>
        <begin position="64"/>
        <end position="86"/>
    </location>
</feature>
<accession>A0ABW1P9L6</accession>
<keyword evidence="2" id="KW-0812">Transmembrane</keyword>
<evidence type="ECO:0000313" key="3">
    <source>
        <dbReference type="EMBL" id="MFC6091712.1"/>
    </source>
</evidence>
<gene>
    <name evidence="3" type="ORF">ACFP3R_20780</name>
</gene>
<evidence type="ECO:0000313" key="4">
    <source>
        <dbReference type="Proteomes" id="UP001596220"/>
    </source>
</evidence>
<sequence length="86" mass="8176">MLMMVVVAGVLAAILLAGCGVAIGMGGVGDLVARLSPMGKLAAFGVVLVLVAATAWTLGSAVGPIGDQPTPVVPGADHTGESGHGG</sequence>
<dbReference type="RefSeq" id="WP_380638014.1">
    <property type="nucleotide sequence ID" value="NZ_JBHSQO010000020.1"/>
</dbReference>
<keyword evidence="2" id="KW-0472">Membrane</keyword>
<keyword evidence="4" id="KW-1185">Reference proteome</keyword>
<comment type="caution">
    <text evidence="3">The sequence shown here is derived from an EMBL/GenBank/DDBJ whole genome shotgun (WGS) entry which is preliminary data.</text>
</comment>
<dbReference type="EMBL" id="JBHSQO010000020">
    <property type="protein sequence ID" value="MFC6091712.1"/>
    <property type="molecule type" value="Genomic_DNA"/>
</dbReference>
<evidence type="ECO:0000256" key="2">
    <source>
        <dbReference type="SAM" id="Phobius"/>
    </source>
</evidence>
<reference evidence="4" key="1">
    <citation type="journal article" date="2019" name="Int. J. Syst. Evol. Microbiol.">
        <title>The Global Catalogue of Microorganisms (GCM) 10K type strain sequencing project: providing services to taxonomists for standard genome sequencing and annotation.</title>
        <authorList>
            <consortium name="The Broad Institute Genomics Platform"/>
            <consortium name="The Broad Institute Genome Sequencing Center for Infectious Disease"/>
            <person name="Wu L."/>
            <person name="Ma J."/>
        </authorList>
    </citation>
    <scope>NUCLEOTIDE SEQUENCE [LARGE SCALE GENOMIC DNA]</scope>
    <source>
        <strain evidence="4">CGMCC 4.7246</strain>
    </source>
</reference>
<proteinExistence type="predicted"/>
<dbReference type="Proteomes" id="UP001596220">
    <property type="component" value="Unassembled WGS sequence"/>
</dbReference>
<feature type="transmembrane region" description="Helical" evidence="2">
    <location>
        <begin position="38"/>
        <end position="58"/>
    </location>
</feature>